<dbReference type="InterPro" id="IPR043154">
    <property type="entry name" value="Sec-1-like_dom1"/>
</dbReference>
<dbReference type="AlphaFoldDB" id="A0A0R3U8U7"/>
<comment type="similarity">
    <text evidence="1">Belongs to the STXBP/unc-18/SEC1 family.</text>
</comment>
<dbReference type="InterPro" id="IPR027482">
    <property type="entry name" value="Sec1-like_dom2"/>
</dbReference>
<keyword evidence="3" id="KW-1185">Reference proteome</keyword>
<organism evidence="2 3">
    <name type="scientific">Mesocestoides corti</name>
    <name type="common">Flatworm</name>
    <dbReference type="NCBI Taxonomy" id="53468"/>
    <lineage>
        <taxon>Eukaryota</taxon>
        <taxon>Metazoa</taxon>
        <taxon>Spiralia</taxon>
        <taxon>Lophotrochozoa</taxon>
        <taxon>Platyhelminthes</taxon>
        <taxon>Cestoda</taxon>
        <taxon>Eucestoda</taxon>
        <taxon>Cyclophyllidea</taxon>
        <taxon>Mesocestoididae</taxon>
        <taxon>Mesocestoides</taxon>
    </lineage>
</organism>
<dbReference type="PANTHER" id="PTHR11679">
    <property type="entry name" value="VESICLE PROTEIN SORTING-ASSOCIATED"/>
    <property type="match status" value="1"/>
</dbReference>
<name>A0A0R3U8U7_MESCO</name>
<gene>
    <name evidence="2" type="ORF">MCOS_LOCUS3326</name>
</gene>
<dbReference type="SUPFAM" id="SSF56815">
    <property type="entry name" value="Sec1/munc18-like (SM) proteins"/>
    <property type="match status" value="1"/>
</dbReference>
<accession>A0A0R3U8U7</accession>
<evidence type="ECO:0000256" key="1">
    <source>
        <dbReference type="ARBA" id="ARBA00009884"/>
    </source>
</evidence>
<dbReference type="STRING" id="53468.A0A0R3U8U7"/>
<dbReference type="Gene3D" id="3.90.830.10">
    <property type="entry name" value="Syntaxin Binding Protein 1, Chain A, domain 2"/>
    <property type="match status" value="1"/>
</dbReference>
<dbReference type="Gene3D" id="3.40.50.2060">
    <property type="match status" value="1"/>
</dbReference>
<dbReference type="EMBL" id="UXSR01000731">
    <property type="protein sequence ID" value="VDD77323.1"/>
    <property type="molecule type" value="Genomic_DNA"/>
</dbReference>
<dbReference type="Proteomes" id="UP000267029">
    <property type="component" value="Unassembled WGS sequence"/>
</dbReference>
<evidence type="ECO:0000313" key="2">
    <source>
        <dbReference type="EMBL" id="VDD77323.1"/>
    </source>
</evidence>
<evidence type="ECO:0000313" key="3">
    <source>
        <dbReference type="Proteomes" id="UP000267029"/>
    </source>
</evidence>
<dbReference type="InterPro" id="IPR043127">
    <property type="entry name" value="Sec-1-like_dom3a"/>
</dbReference>
<dbReference type="OrthoDB" id="10262528at2759"/>
<proteinExistence type="inferred from homology"/>
<sequence>MSFSLDNLKKNTLTSIEDVMKKLPGEKHMLVEPGLLRALDSTVSMRFLSSLGVKKVFKIQDLPPEASLSRLVYVVPPTKQSVRTVIAHAEMDRKAGIQRNKLVAFAPKHTVAVKTLMESRGVLGHDLQIADLSFGWIPIDTDLISLNLPEVYTSYFLYGDTSWPYHFGQMLGHVLEIVLPPGQAPTDINLHAFGSAAQVAAAGLSSEIGRIKATKPASFEMAPDSTNQECSSAVPFHHPMFILFSRNLDYVTPLMVPTTFEALIHEVIGIDNGVVELPDVQKGDIVPAKLNLSSSNISCFKEVRNAHISTVHKWLQAQRSQLEDSRTGLGFSLAALDRSLPGSGSSPRVPSAASLSDLSAQLKPILAVRRDLTALLICFEEVRGQKLSLNYKDGNGRCVLGQVLMEVTFNISQSKEVYLCKY</sequence>
<reference evidence="2 3" key="1">
    <citation type="submission" date="2018-10" db="EMBL/GenBank/DDBJ databases">
        <authorList>
            <consortium name="Pathogen Informatics"/>
        </authorList>
    </citation>
    <scope>NUCLEOTIDE SEQUENCE [LARGE SCALE GENOMIC DNA]</scope>
</reference>
<dbReference type="Pfam" id="PF00995">
    <property type="entry name" value="Sec1"/>
    <property type="match status" value="1"/>
</dbReference>
<dbReference type="InterPro" id="IPR036045">
    <property type="entry name" value="Sec1-like_sf"/>
</dbReference>
<dbReference type="Gene3D" id="3.40.50.1910">
    <property type="match status" value="1"/>
</dbReference>
<protein>
    <submittedName>
        <fullName evidence="2">Uncharacterized protein</fullName>
    </submittedName>
</protein>
<dbReference type="InterPro" id="IPR001619">
    <property type="entry name" value="Sec1-like"/>
</dbReference>
<dbReference type="GO" id="GO:0016192">
    <property type="term" value="P:vesicle-mediated transport"/>
    <property type="evidence" value="ECO:0007669"/>
    <property type="project" value="InterPro"/>
</dbReference>